<evidence type="ECO:0000256" key="2">
    <source>
        <dbReference type="ARBA" id="ARBA00014363"/>
    </source>
</evidence>
<name>A0A0C5VM01_9GAMM</name>
<dbReference type="InterPro" id="IPR027417">
    <property type="entry name" value="P-loop_NTPase"/>
</dbReference>
<reference evidence="9 10" key="1">
    <citation type="submission" date="2014-01" db="EMBL/GenBank/DDBJ databases">
        <title>Full genme sequencing of cellulolytic bacterium Gynuella sunshinyii YC6258T gen. nov., sp. nov.</title>
        <authorList>
            <person name="Khan H."/>
            <person name="Chung E.J."/>
            <person name="Chung Y.R."/>
        </authorList>
    </citation>
    <scope>NUCLEOTIDE SEQUENCE [LARGE SCALE GENOMIC DNA]</scope>
    <source>
        <strain evidence="9 10">YC6258</strain>
    </source>
</reference>
<dbReference type="InterPro" id="IPR050238">
    <property type="entry name" value="DNA_Rep/Repair_Clamp_Loader"/>
</dbReference>
<evidence type="ECO:0000256" key="3">
    <source>
        <dbReference type="ARBA" id="ARBA00022679"/>
    </source>
</evidence>
<dbReference type="STRING" id="1445510.YC6258_03290"/>
<gene>
    <name evidence="9" type="ORF">YC6258_03290</name>
</gene>
<keyword evidence="3 9" id="KW-0808">Transferase</keyword>
<evidence type="ECO:0000256" key="6">
    <source>
        <dbReference type="ARBA" id="ARBA00022932"/>
    </source>
</evidence>
<sequence length="326" mass="36754">MEFPLWFEPVYRAQLQRFTQQKLPHAILLSGGRESGAEILADRLAERILCQRDSQFSCGQCKSCLLVGAGSHPDYLSVRVDEGASQIKVDRIRTLIEFSQATAQVGRYKVIVIHECHKMNLASANALLKVLEEPPSNTFLILQTDSAEMLLPTIRSRCSVVPVPVASKEQAAEWLHQNNFADDHAELLLEICSHNPFRVLRLKQQDAFTVREAMVNGLNQLAKGVVSPVELARSWSKFNGEVLYDWLNLWVVQLSCFVGSGGHRPIMDPDMAKFLKYTAKKADAPSIFAFADYILECVSVFRSQQNLNLQLMVENTLIRWHDLLTA</sequence>
<dbReference type="Pfam" id="PF13177">
    <property type="entry name" value="DNA_pol3_delta2"/>
    <property type="match status" value="1"/>
</dbReference>
<dbReference type="HOGENOM" id="CLU_006229_4_3_6"/>
<keyword evidence="6" id="KW-0239">DNA-directed DNA polymerase</keyword>
<protein>
    <recommendedName>
        <fullName evidence="2">DNA polymerase III subunit delta'</fullName>
        <ecNumber evidence="1">2.7.7.7</ecNumber>
    </recommendedName>
</protein>
<dbReference type="PANTHER" id="PTHR11669:SF8">
    <property type="entry name" value="DNA POLYMERASE III SUBUNIT DELTA"/>
    <property type="match status" value="1"/>
</dbReference>
<organism evidence="9 10">
    <name type="scientific">Gynuella sunshinyii YC6258</name>
    <dbReference type="NCBI Taxonomy" id="1445510"/>
    <lineage>
        <taxon>Bacteria</taxon>
        <taxon>Pseudomonadati</taxon>
        <taxon>Pseudomonadota</taxon>
        <taxon>Gammaproteobacteria</taxon>
        <taxon>Oceanospirillales</taxon>
        <taxon>Saccharospirillaceae</taxon>
        <taxon>Gynuella</taxon>
    </lineage>
</organism>
<dbReference type="InterPro" id="IPR004622">
    <property type="entry name" value="DNA_pol_HolB"/>
</dbReference>
<dbReference type="OrthoDB" id="9811073at2"/>
<dbReference type="GO" id="GO:0008408">
    <property type="term" value="F:3'-5' exonuclease activity"/>
    <property type="evidence" value="ECO:0007669"/>
    <property type="project" value="InterPro"/>
</dbReference>
<dbReference type="Proteomes" id="UP000032266">
    <property type="component" value="Chromosome"/>
</dbReference>
<evidence type="ECO:0000256" key="1">
    <source>
        <dbReference type="ARBA" id="ARBA00012417"/>
    </source>
</evidence>
<keyword evidence="5" id="KW-0235">DNA replication</keyword>
<evidence type="ECO:0000259" key="8">
    <source>
        <dbReference type="Pfam" id="PF09115"/>
    </source>
</evidence>
<dbReference type="GO" id="GO:0003677">
    <property type="term" value="F:DNA binding"/>
    <property type="evidence" value="ECO:0007669"/>
    <property type="project" value="InterPro"/>
</dbReference>
<comment type="catalytic activity">
    <reaction evidence="7">
        <text>DNA(n) + a 2'-deoxyribonucleoside 5'-triphosphate = DNA(n+1) + diphosphate</text>
        <dbReference type="Rhea" id="RHEA:22508"/>
        <dbReference type="Rhea" id="RHEA-COMP:17339"/>
        <dbReference type="Rhea" id="RHEA-COMP:17340"/>
        <dbReference type="ChEBI" id="CHEBI:33019"/>
        <dbReference type="ChEBI" id="CHEBI:61560"/>
        <dbReference type="ChEBI" id="CHEBI:173112"/>
        <dbReference type="EC" id="2.7.7.7"/>
    </reaction>
</comment>
<dbReference type="EC" id="2.7.7.7" evidence="1"/>
<dbReference type="Gene3D" id="3.40.50.300">
    <property type="entry name" value="P-loop containing nucleotide triphosphate hydrolases"/>
    <property type="match status" value="1"/>
</dbReference>
<proteinExistence type="predicted"/>
<dbReference type="Pfam" id="PF09115">
    <property type="entry name" value="DNApol3-delta_C"/>
    <property type="match status" value="1"/>
</dbReference>
<dbReference type="GO" id="GO:0003887">
    <property type="term" value="F:DNA-directed DNA polymerase activity"/>
    <property type="evidence" value="ECO:0007669"/>
    <property type="project" value="UniProtKB-KW"/>
</dbReference>
<dbReference type="KEGG" id="gsn:YC6258_03290"/>
<keyword evidence="4 9" id="KW-0548">Nucleotidyltransferase</keyword>
<dbReference type="AlphaFoldDB" id="A0A0C5VM01"/>
<dbReference type="PATRIC" id="fig|1445510.3.peg.3254"/>
<evidence type="ECO:0000256" key="4">
    <source>
        <dbReference type="ARBA" id="ARBA00022695"/>
    </source>
</evidence>
<dbReference type="EMBL" id="CP007142">
    <property type="protein sequence ID" value="AJQ95326.1"/>
    <property type="molecule type" value="Genomic_DNA"/>
</dbReference>
<feature type="domain" description="DNA polymerase III delta subunit C-terminal" evidence="8">
    <location>
        <begin position="206"/>
        <end position="321"/>
    </location>
</feature>
<dbReference type="GO" id="GO:0006261">
    <property type="term" value="P:DNA-templated DNA replication"/>
    <property type="evidence" value="ECO:0007669"/>
    <property type="project" value="TreeGrafter"/>
</dbReference>
<dbReference type="PANTHER" id="PTHR11669">
    <property type="entry name" value="REPLICATION FACTOR C / DNA POLYMERASE III GAMMA-TAU SUBUNIT"/>
    <property type="match status" value="1"/>
</dbReference>
<keyword evidence="10" id="KW-1185">Reference proteome</keyword>
<accession>A0A0C5VM01</accession>
<dbReference type="Gene3D" id="1.20.272.10">
    <property type="match status" value="1"/>
</dbReference>
<dbReference type="SUPFAM" id="SSF52540">
    <property type="entry name" value="P-loop containing nucleoside triphosphate hydrolases"/>
    <property type="match status" value="1"/>
</dbReference>
<evidence type="ECO:0000313" key="10">
    <source>
        <dbReference type="Proteomes" id="UP000032266"/>
    </source>
</evidence>
<evidence type="ECO:0000256" key="5">
    <source>
        <dbReference type="ARBA" id="ARBA00022705"/>
    </source>
</evidence>
<dbReference type="NCBIfam" id="TIGR00678">
    <property type="entry name" value="holB"/>
    <property type="match status" value="1"/>
</dbReference>
<dbReference type="GO" id="GO:0009360">
    <property type="term" value="C:DNA polymerase III complex"/>
    <property type="evidence" value="ECO:0007669"/>
    <property type="project" value="InterPro"/>
</dbReference>
<evidence type="ECO:0000256" key="7">
    <source>
        <dbReference type="ARBA" id="ARBA00049244"/>
    </source>
</evidence>
<evidence type="ECO:0000313" key="9">
    <source>
        <dbReference type="EMBL" id="AJQ95326.1"/>
    </source>
</evidence>
<dbReference type="RefSeq" id="WP_052830303.1">
    <property type="nucleotide sequence ID" value="NZ_CP007142.1"/>
</dbReference>
<dbReference type="InterPro" id="IPR015199">
    <property type="entry name" value="DNA_pol_III_delta_C"/>
</dbReference>